<gene>
    <name evidence="3" type="ORF">ERS852523_00384</name>
</gene>
<protein>
    <submittedName>
        <fullName evidence="3">Tfp pilus assembly protein FimT</fullName>
    </submittedName>
</protein>
<dbReference type="AlphaFoldDB" id="A0A174JZ77"/>
<dbReference type="RefSeq" id="WP_055149293.1">
    <property type="nucleotide sequence ID" value="NZ_CZAW01000003.1"/>
</dbReference>
<keyword evidence="2" id="KW-1133">Transmembrane helix</keyword>
<keyword evidence="2" id="KW-0472">Membrane</keyword>
<dbReference type="InterPro" id="IPR045584">
    <property type="entry name" value="Pilin-like"/>
</dbReference>
<dbReference type="PROSITE" id="PS00409">
    <property type="entry name" value="PROKAR_NTER_METHYL"/>
    <property type="match status" value="1"/>
</dbReference>
<organism evidence="3 4">
    <name type="scientific">Blautia wexlerae</name>
    <dbReference type="NCBI Taxonomy" id="418240"/>
    <lineage>
        <taxon>Bacteria</taxon>
        <taxon>Bacillati</taxon>
        <taxon>Bacillota</taxon>
        <taxon>Clostridia</taxon>
        <taxon>Lachnospirales</taxon>
        <taxon>Lachnospiraceae</taxon>
        <taxon>Blautia</taxon>
    </lineage>
</organism>
<dbReference type="EMBL" id="CZAW01000003">
    <property type="protein sequence ID" value="CUP05062.1"/>
    <property type="molecule type" value="Genomic_DNA"/>
</dbReference>
<dbReference type="InterPro" id="IPR012902">
    <property type="entry name" value="N_methyl_site"/>
</dbReference>
<dbReference type="NCBIfam" id="TIGR02532">
    <property type="entry name" value="IV_pilin_GFxxxE"/>
    <property type="match status" value="1"/>
</dbReference>
<sequence length="800" mass="87416">MKGTQRRTIRKEKNNSAGFTLIEMIVTVAIIAIFSGVVVTLITTGSSLFRGVSGNTKSQVKAQETLDEIEDLIIDANRSIYYAYGSGTDMGTQITSDIDDSNAASKTFIACNEYENGDGTSRYVFEVLDWVGSEGKLYYSQREYTKASSNTEEENENGTGDNSENQQTVDTSGISAESMDNGVVSGGSSDKAKDSKELIARSVFAEGIENFTADVTKVESERIVRFRLTTEENGKKVKTLHTVNLRNRIQVMKPDDAFATASSTDVRINIVGAPDSIDAGKSKILGYNLTGNGSIDPTTLKWEIVDGTEKGYFPELDPTYGKLTINDNATGTVTVIVYAKTSDGKQTVTSAPVTIKINNTKTVTGIKTETKSVLVAAGYDGLDLNTAVLWKYLYSDSSEGSDAVSVTWSVNQNCGYASVTSAGRVSVDLSAGTESTGSFEVVAQDNSYGFQGTITVKIARLELKKPENGKTYYIGDEKELQTVYMEGGVENTEVEPSVFAVTYPSESNGNYRAEEKFQESDVGNWKVKAVVNLSENKRGYGMVESELSHFRVEQRDLDGEIVANSGDGAYAVARNSAYTCGLSGLGQDFSMKIDGLNNQPGSSTKIDWWIEKDDECDASIRRLEDLKAEITVGANGKGFILCAKFTKYQSWNNGTITPVWYEVTAKKYVSVVTDMKITSIPSEVKKGASYEAKVTVTMDNIFDNGDGTYEHYDTFVEEANDSSESTVIDWKGMAANGTMLQWSDSDSTKCKSFTIVETPSMEEDDIVACMWKMKELVKKEINSTAREITFTDKVHIKVTD</sequence>
<accession>A0A174JZ77</accession>
<evidence type="ECO:0000256" key="2">
    <source>
        <dbReference type="SAM" id="Phobius"/>
    </source>
</evidence>
<feature type="region of interest" description="Disordered" evidence="1">
    <location>
        <begin position="144"/>
        <end position="191"/>
    </location>
</feature>
<dbReference type="Pfam" id="PF07963">
    <property type="entry name" value="N_methyl"/>
    <property type="match status" value="1"/>
</dbReference>
<feature type="transmembrane region" description="Helical" evidence="2">
    <location>
        <begin position="21"/>
        <end position="42"/>
    </location>
</feature>
<dbReference type="SUPFAM" id="SSF54523">
    <property type="entry name" value="Pili subunits"/>
    <property type="match status" value="1"/>
</dbReference>
<keyword evidence="2" id="KW-0812">Transmembrane</keyword>
<dbReference type="OrthoDB" id="2088446at2"/>
<name>A0A174JZ77_9FIRM</name>
<dbReference type="Proteomes" id="UP000095712">
    <property type="component" value="Unassembled WGS sequence"/>
</dbReference>
<evidence type="ECO:0000313" key="3">
    <source>
        <dbReference type="EMBL" id="CUP05062.1"/>
    </source>
</evidence>
<feature type="compositionally biased region" description="Polar residues" evidence="1">
    <location>
        <begin position="166"/>
        <end position="175"/>
    </location>
</feature>
<evidence type="ECO:0000313" key="4">
    <source>
        <dbReference type="Proteomes" id="UP000095712"/>
    </source>
</evidence>
<evidence type="ECO:0000256" key="1">
    <source>
        <dbReference type="SAM" id="MobiDB-lite"/>
    </source>
</evidence>
<reference evidence="3 4" key="1">
    <citation type="submission" date="2015-09" db="EMBL/GenBank/DDBJ databases">
        <authorList>
            <consortium name="Pathogen Informatics"/>
        </authorList>
    </citation>
    <scope>NUCLEOTIDE SEQUENCE [LARGE SCALE GENOMIC DNA]</scope>
    <source>
        <strain evidence="3 4">2789STDY5834911</strain>
    </source>
</reference>
<proteinExistence type="predicted"/>